<dbReference type="EMBL" id="HQ113105">
    <property type="protein sequence ID" value="AEA07114.1"/>
    <property type="molecule type" value="Genomic_DNA"/>
</dbReference>
<dbReference type="CDD" id="cd17039">
    <property type="entry name" value="Ubl_ubiquitin_like"/>
    <property type="match status" value="1"/>
</dbReference>
<dbReference type="GeneID" id="10399846"/>
<dbReference type="SUPFAM" id="SSF54236">
    <property type="entry name" value="Ubiquitin-like"/>
    <property type="match status" value="1"/>
</dbReference>
<dbReference type="RefSeq" id="YP_004347226.1">
    <property type="nucleotide sequence ID" value="NC_015326.1"/>
</dbReference>
<dbReference type="Pfam" id="PF00240">
    <property type="entry name" value="ubiquitin"/>
    <property type="match status" value="1"/>
</dbReference>
<dbReference type="Gene3D" id="3.10.20.90">
    <property type="entry name" value="Phosphatidylinositol 3-kinase Catalytic Subunit, Chain A, domain 1"/>
    <property type="match status" value="1"/>
</dbReference>
<sequence length="78" mass="8826">MQLFVKCYVLPPRDDGSVRTITIDIDGDRTIEVLKCMIWEKTGVLPSRQKLYCGGKMGFLGAAKIRDVFIKESTIFLV</sequence>
<dbReference type="OrthoDB" id="39770at10239"/>
<dbReference type="Proteomes" id="UP000203366">
    <property type="component" value="Segment"/>
</dbReference>
<gene>
    <name evidence="2" type="ORF">LAU_0263</name>
</gene>
<proteinExistence type="predicted"/>
<dbReference type="InterPro" id="IPR000626">
    <property type="entry name" value="Ubiquitin-like_dom"/>
</dbReference>
<name>F2WLJ1_9VIRU</name>
<organism evidence="2 3">
    <name type="scientific">Lausannevirus</name>
    <dbReference type="NCBI Taxonomy" id="999883"/>
    <lineage>
        <taxon>Viruses</taxon>
        <taxon>Varidnaviria</taxon>
        <taxon>Bamfordvirae</taxon>
        <taxon>Nucleocytoviricota</taxon>
        <taxon>Megaviricetes</taxon>
        <taxon>Pimascovirales</taxon>
        <taxon>Pimascovirales incertae sedis</taxon>
        <taxon>Marseilleviridae</taxon>
        <taxon>Losannavirus</taxon>
        <taxon>Losannavirus lausannense</taxon>
    </lineage>
</organism>
<protein>
    <submittedName>
        <fullName evidence="2">Putative ubiquitin</fullName>
    </submittedName>
</protein>
<dbReference type="InterPro" id="IPR029071">
    <property type="entry name" value="Ubiquitin-like_domsf"/>
</dbReference>
<evidence type="ECO:0000259" key="1">
    <source>
        <dbReference type="PROSITE" id="PS50053"/>
    </source>
</evidence>
<reference evidence="2 3" key="1">
    <citation type="journal article" date="2011" name="Environ. Microbiol.">
        <title>Lausannevirus, a giant amoebal virus encoding histone doublets.</title>
        <authorList>
            <person name="Thomas V."/>
            <person name="Bertelli C."/>
            <person name="Collyn F."/>
            <person name="Casson N."/>
            <person name="Telenti A."/>
            <person name="Goesmann A."/>
            <person name="Croxatto A."/>
            <person name="Greub G."/>
        </authorList>
    </citation>
    <scope>NUCLEOTIDE SEQUENCE [LARGE SCALE GENOMIC DNA]</scope>
    <source>
        <strain evidence="2">7715</strain>
    </source>
</reference>
<evidence type="ECO:0000313" key="2">
    <source>
        <dbReference type="EMBL" id="AEA07114.1"/>
    </source>
</evidence>
<evidence type="ECO:0000313" key="3">
    <source>
        <dbReference type="Proteomes" id="UP000203366"/>
    </source>
</evidence>
<dbReference type="KEGG" id="vg:10399846"/>
<dbReference type="PROSITE" id="PS50053">
    <property type="entry name" value="UBIQUITIN_2"/>
    <property type="match status" value="1"/>
</dbReference>
<accession>F2WLJ1</accession>
<keyword evidence="3" id="KW-1185">Reference proteome</keyword>
<feature type="domain" description="Ubiquitin-like" evidence="1">
    <location>
        <begin position="1"/>
        <end position="57"/>
    </location>
</feature>